<dbReference type="InterPro" id="IPR050490">
    <property type="entry name" value="Bact_solute-bd_prot1"/>
</dbReference>
<organism evidence="2 3">
    <name type="scientific">Egicoccus halophilus</name>
    <dbReference type="NCBI Taxonomy" id="1670830"/>
    <lineage>
        <taxon>Bacteria</taxon>
        <taxon>Bacillati</taxon>
        <taxon>Actinomycetota</taxon>
        <taxon>Nitriliruptoria</taxon>
        <taxon>Egicoccales</taxon>
        <taxon>Egicoccaceae</taxon>
        <taxon>Egicoccus</taxon>
    </lineage>
</organism>
<evidence type="ECO:0000256" key="1">
    <source>
        <dbReference type="SAM" id="MobiDB-lite"/>
    </source>
</evidence>
<dbReference type="SUPFAM" id="SSF53850">
    <property type="entry name" value="Periplasmic binding protein-like II"/>
    <property type="match status" value="1"/>
</dbReference>
<dbReference type="InterPro" id="IPR006059">
    <property type="entry name" value="SBP"/>
</dbReference>
<dbReference type="Proteomes" id="UP000650511">
    <property type="component" value="Unassembled WGS sequence"/>
</dbReference>
<proteinExistence type="predicted"/>
<protein>
    <submittedName>
        <fullName evidence="2">Sugar ABC transporter substrate-binding protein</fullName>
    </submittedName>
</protein>
<keyword evidence="3" id="KW-1185">Reference proteome</keyword>
<dbReference type="OrthoDB" id="8317736at2"/>
<dbReference type="AlphaFoldDB" id="A0A8J3AD39"/>
<dbReference type="PANTHER" id="PTHR43649:SF14">
    <property type="entry name" value="BLR3389 PROTEIN"/>
    <property type="match status" value="1"/>
</dbReference>
<dbReference type="PANTHER" id="PTHR43649">
    <property type="entry name" value="ARABINOSE-BINDING PROTEIN-RELATED"/>
    <property type="match status" value="1"/>
</dbReference>
<evidence type="ECO:0000313" key="2">
    <source>
        <dbReference type="EMBL" id="GGI09441.1"/>
    </source>
</evidence>
<dbReference type="Pfam" id="PF01547">
    <property type="entry name" value="SBP_bac_1"/>
    <property type="match status" value="1"/>
</dbReference>
<dbReference type="RefSeq" id="WP_130648870.1">
    <property type="nucleotide sequence ID" value="NZ_CP036250.1"/>
</dbReference>
<name>A0A8J3AD39_9ACTN</name>
<reference evidence="2" key="2">
    <citation type="submission" date="2020-09" db="EMBL/GenBank/DDBJ databases">
        <authorList>
            <person name="Sun Q."/>
            <person name="Zhou Y."/>
        </authorList>
    </citation>
    <scope>NUCLEOTIDE SEQUENCE</scope>
    <source>
        <strain evidence="2">CGMCC 1.14988</strain>
    </source>
</reference>
<reference evidence="2" key="1">
    <citation type="journal article" date="2014" name="Int. J. Syst. Evol. Microbiol.">
        <title>Complete genome sequence of Corynebacterium casei LMG S-19264T (=DSM 44701T), isolated from a smear-ripened cheese.</title>
        <authorList>
            <consortium name="US DOE Joint Genome Institute (JGI-PGF)"/>
            <person name="Walter F."/>
            <person name="Albersmeier A."/>
            <person name="Kalinowski J."/>
            <person name="Ruckert C."/>
        </authorList>
    </citation>
    <scope>NUCLEOTIDE SEQUENCE</scope>
    <source>
        <strain evidence="2">CGMCC 1.14988</strain>
    </source>
</reference>
<comment type="caution">
    <text evidence="2">The sequence shown here is derived from an EMBL/GenBank/DDBJ whole genome shotgun (WGS) entry which is preliminary data.</text>
</comment>
<accession>A0A8J3AD39</accession>
<gene>
    <name evidence="2" type="ORF">GCM10011354_34090</name>
</gene>
<feature type="region of interest" description="Disordered" evidence="1">
    <location>
        <begin position="11"/>
        <end position="36"/>
    </location>
</feature>
<sequence length="436" mass="47321">MAMALAATACGGGDEQVAPDGATTDGDEQAAGTDGDAEGTISLWHIQTEVADQALIDDAVARYEADNPGVDVDVTAIENDSYKTQIRVAVGANEAPCIFPSWGGGTLAEYVDAGQVVDLTDYVEQDGYRDRFVDAAWSVVEIDDRVYGVPVENSAAALVWYNRSLFEEQGLEPPQDWDELLEVVDAFNEAGIAPFALANQAPWTGSMYYMYIADRLGGPDTFAAAANRTGGSFEDPVFIEAGERLQELVERDAFASGFNGMDWDAGESRQLIYAGNAAMELMGNWNINIFRGENEQFFEENIGVTTFPAIEEGDGDPTNVVGTIGDNFYHVSSNCELQDEAFEVIQYLIDDESVEARVDNGRIPPVEGFEAEDEVTAEVFSILEQADSVQLWYDQFLPPELADVHLSTTQALFALSITPEEAAAQMEAAAVQYFGE</sequence>
<dbReference type="EMBL" id="BMHA01000015">
    <property type="protein sequence ID" value="GGI09441.1"/>
    <property type="molecule type" value="Genomic_DNA"/>
</dbReference>
<evidence type="ECO:0000313" key="3">
    <source>
        <dbReference type="Proteomes" id="UP000650511"/>
    </source>
</evidence>
<dbReference type="Gene3D" id="3.40.190.10">
    <property type="entry name" value="Periplasmic binding protein-like II"/>
    <property type="match status" value="2"/>
</dbReference>